<dbReference type="VEuPathDB" id="TrichDB:TRFO_04778"/>
<organism evidence="1 2">
    <name type="scientific">Tritrichomonas foetus</name>
    <dbReference type="NCBI Taxonomy" id="1144522"/>
    <lineage>
        <taxon>Eukaryota</taxon>
        <taxon>Metamonada</taxon>
        <taxon>Parabasalia</taxon>
        <taxon>Tritrichomonadida</taxon>
        <taxon>Tritrichomonadidae</taxon>
        <taxon>Tritrichomonas</taxon>
    </lineage>
</organism>
<dbReference type="InterPro" id="IPR016024">
    <property type="entry name" value="ARM-type_fold"/>
</dbReference>
<dbReference type="RefSeq" id="XP_068361842.1">
    <property type="nucleotide sequence ID" value="XM_068492100.1"/>
</dbReference>
<sequence>MADAFLKYLQDYGSKALKDPQNIPEPDVSVPADKVLSLFKSLKNDVNSPLDVGIYCALQNIIHKTWKSMKADERNSLRSNLIAVAKNKINPIAMGRLSDAYLVAYQLSELKWPELADLIFKSNPKFEFLGYLFVRYCTTCNSAFFTQKVLDIMLVITELLESASTSVQTGLIIVFSNLNIQKVLQQKPEFYETIWKAVINVYSKDPERIHVLSQSLDNIFEKAPVLIEAKPKAISDALAAVKTDVSTAKVLIQLICYLSLENVKELLNKLKKASNSPVEITSAIYEGPLTDIQPSVLNEITQSLKSGKTDTELAVYAPFAAINKDYSILNEILDDKKVPRVLVGLKAFELMANDNIELDFIPDDDVLNKTVEYLSHSNQQIASAAFATMTSLIENDVFTQVDDSVLLLSQFDKITEANRPLFFKLVSSLLKVDGVEDEIVDKVFDFAYLLIRNNQKYSIECLHLFNVMFYSNEREELLTPIVDDLLPFAIKIIVNKDSNGLVQALRSIALFVSLEDDVDKKKITPLFPQIFDIADKDKSAKIKAEAAVSLITIALKFKDESMFQRCFDFISTFSKSSELPLVRACAKIGHSLIETKFAGPSLDKLCLIALGTSDPQGLNSLLRAIKNLMSVAKSDNILKLLDSLLDGTHPVYKRKNPSVFVDRNTQIFKFIRAACSYIPSREGVALEILIHRIHEVPISMFVVYLNSIVKYDTIPPNLAADLAKLLARSMDGSTPTIDEAVLDGLMKLVRNDKNVYNIDILASQMGYYWERMDDEGGWRAAVGTTLLELTGMGAEVEDDIINDILADYPFAGQIGRCEIGSKALVAIMDSSRKNNAIAPIVAKCLADVLTLSIQKMRELELTETTRNEMKRVLKKIFAQNKAIQTEIAKAFEEPERLKQRFQSLL</sequence>
<dbReference type="GeneID" id="94826804"/>
<evidence type="ECO:0000313" key="1">
    <source>
        <dbReference type="EMBL" id="OHT08706.1"/>
    </source>
</evidence>
<evidence type="ECO:0000313" key="2">
    <source>
        <dbReference type="Proteomes" id="UP000179807"/>
    </source>
</evidence>
<evidence type="ECO:0008006" key="3">
    <source>
        <dbReference type="Google" id="ProtNLM"/>
    </source>
</evidence>
<proteinExistence type="predicted"/>
<keyword evidence="2" id="KW-1185">Reference proteome</keyword>
<comment type="caution">
    <text evidence="1">The sequence shown here is derived from an EMBL/GenBank/DDBJ whole genome shotgun (WGS) entry which is preliminary data.</text>
</comment>
<dbReference type="SUPFAM" id="SSF48371">
    <property type="entry name" value="ARM repeat"/>
    <property type="match status" value="1"/>
</dbReference>
<dbReference type="Proteomes" id="UP000179807">
    <property type="component" value="Unassembled WGS sequence"/>
</dbReference>
<dbReference type="EMBL" id="MLAK01000660">
    <property type="protein sequence ID" value="OHT08706.1"/>
    <property type="molecule type" value="Genomic_DNA"/>
</dbReference>
<protein>
    <recommendedName>
        <fullName evidence="3">Importin N-terminal domain-containing protein</fullName>
    </recommendedName>
</protein>
<reference evidence="1" key="1">
    <citation type="submission" date="2016-10" db="EMBL/GenBank/DDBJ databases">
        <authorList>
            <person name="Benchimol M."/>
            <person name="Almeida L.G."/>
            <person name="Vasconcelos A.T."/>
            <person name="Perreira-Neves A."/>
            <person name="Rosa I.A."/>
            <person name="Tasca T."/>
            <person name="Bogo M.R."/>
            <person name="de Souza W."/>
        </authorList>
    </citation>
    <scope>NUCLEOTIDE SEQUENCE [LARGE SCALE GENOMIC DNA]</scope>
    <source>
        <strain evidence="1">K</strain>
    </source>
</reference>
<dbReference type="AlphaFoldDB" id="A0A1J4KCK3"/>
<name>A0A1J4KCK3_9EUKA</name>
<accession>A0A1J4KCK3</accession>
<gene>
    <name evidence="1" type="ORF">TRFO_04778</name>
</gene>